<dbReference type="Proteomes" id="UP000295110">
    <property type="component" value="Unassembled WGS sequence"/>
</dbReference>
<sequence length="143" mass="16059">MYLVDTNVISEARKGARADAGVVAFFRTAAAEGAALYLSVVTIGELRRGIELIRHRGDEPQAVLLERWMRTVLREYKDQVLDFDVEAAQVWGRLRVPRPEHELDKVIAATALVHDLTVVTRNVRHFRASGLKLLNPFRDQAAG</sequence>
<evidence type="ECO:0000256" key="5">
    <source>
        <dbReference type="ARBA" id="ARBA00022801"/>
    </source>
</evidence>
<comment type="similarity">
    <text evidence="7 8">Belongs to the PINc/VapC protein family.</text>
</comment>
<feature type="binding site" evidence="8">
    <location>
        <position position="5"/>
    </location>
    <ligand>
        <name>Mg(2+)</name>
        <dbReference type="ChEBI" id="CHEBI:18420"/>
    </ligand>
</feature>
<evidence type="ECO:0000256" key="8">
    <source>
        <dbReference type="HAMAP-Rule" id="MF_00265"/>
    </source>
</evidence>
<keyword evidence="5 8" id="KW-0378">Hydrolase</keyword>
<evidence type="ECO:0000313" key="11">
    <source>
        <dbReference type="Proteomes" id="UP000295110"/>
    </source>
</evidence>
<evidence type="ECO:0000256" key="4">
    <source>
        <dbReference type="ARBA" id="ARBA00022723"/>
    </source>
</evidence>
<comment type="caution">
    <text evidence="10">The sequence shown here is derived from an EMBL/GenBank/DDBJ whole genome shotgun (WGS) entry which is preliminary data.</text>
</comment>
<dbReference type="EMBL" id="SMBU01000011">
    <property type="protein sequence ID" value="TCU97476.1"/>
    <property type="molecule type" value="Genomic_DNA"/>
</dbReference>
<dbReference type="PANTHER" id="PTHR33653:SF1">
    <property type="entry name" value="RIBONUCLEASE VAPC2"/>
    <property type="match status" value="1"/>
</dbReference>
<dbReference type="InterPro" id="IPR002716">
    <property type="entry name" value="PIN_dom"/>
</dbReference>
<gene>
    <name evidence="8" type="primary">vapC</name>
    <name evidence="10" type="ORF">EV671_1011151</name>
</gene>
<keyword evidence="4 8" id="KW-0479">Metal-binding</keyword>
<dbReference type="GO" id="GO:0000287">
    <property type="term" value="F:magnesium ion binding"/>
    <property type="evidence" value="ECO:0007669"/>
    <property type="project" value="UniProtKB-UniRule"/>
</dbReference>
<reference evidence="10 11" key="1">
    <citation type="submission" date="2019-03" db="EMBL/GenBank/DDBJ databases">
        <title>Genomic Encyclopedia of Type Strains, Phase IV (KMG-IV): sequencing the most valuable type-strain genomes for metagenomic binning, comparative biology and taxonomic classification.</title>
        <authorList>
            <person name="Goeker M."/>
        </authorList>
    </citation>
    <scope>NUCLEOTIDE SEQUENCE [LARGE SCALE GENOMIC DNA]</scope>
    <source>
        <strain evidence="10 11">DSM 654</strain>
    </source>
</reference>
<comment type="cofactor">
    <cofactor evidence="1 8">
        <name>Mg(2+)</name>
        <dbReference type="ChEBI" id="CHEBI:18420"/>
    </cofactor>
</comment>
<dbReference type="AlphaFoldDB" id="A0A4R3UYN4"/>
<dbReference type="InterPro" id="IPR050556">
    <property type="entry name" value="Type_II_TA_system_RNase"/>
</dbReference>
<evidence type="ECO:0000256" key="2">
    <source>
        <dbReference type="ARBA" id="ARBA00022649"/>
    </source>
</evidence>
<dbReference type="RefSeq" id="WP_132571556.1">
    <property type="nucleotide sequence ID" value="NZ_CBCSGL010000029.1"/>
</dbReference>
<protein>
    <recommendedName>
        <fullName evidence="8">Ribonuclease VapC</fullName>
        <shortName evidence="8">RNase VapC</shortName>
        <ecNumber evidence="8">3.1.-.-</ecNumber>
    </recommendedName>
    <alternativeName>
        <fullName evidence="8">Toxin VapC</fullName>
    </alternativeName>
</protein>
<dbReference type="GO" id="GO:0016787">
    <property type="term" value="F:hydrolase activity"/>
    <property type="evidence" value="ECO:0007669"/>
    <property type="project" value="UniProtKB-KW"/>
</dbReference>
<dbReference type="SUPFAM" id="SSF88723">
    <property type="entry name" value="PIN domain-like"/>
    <property type="match status" value="1"/>
</dbReference>
<organism evidence="10 11">
    <name type="scientific">Roseateles saccharophilus</name>
    <name type="common">Pseudomonas saccharophila</name>
    <dbReference type="NCBI Taxonomy" id="304"/>
    <lineage>
        <taxon>Bacteria</taxon>
        <taxon>Pseudomonadati</taxon>
        <taxon>Pseudomonadota</taxon>
        <taxon>Betaproteobacteria</taxon>
        <taxon>Burkholderiales</taxon>
        <taxon>Sphaerotilaceae</taxon>
        <taxon>Roseateles</taxon>
    </lineage>
</organism>
<evidence type="ECO:0000256" key="7">
    <source>
        <dbReference type="ARBA" id="ARBA00038093"/>
    </source>
</evidence>
<dbReference type="PANTHER" id="PTHR33653">
    <property type="entry name" value="RIBONUCLEASE VAPC2"/>
    <property type="match status" value="1"/>
</dbReference>
<keyword evidence="8" id="KW-0800">Toxin</keyword>
<evidence type="ECO:0000256" key="3">
    <source>
        <dbReference type="ARBA" id="ARBA00022722"/>
    </source>
</evidence>
<dbReference type="Gene3D" id="3.40.50.1010">
    <property type="entry name" value="5'-nuclease"/>
    <property type="match status" value="1"/>
</dbReference>
<keyword evidence="2 8" id="KW-1277">Toxin-antitoxin system</keyword>
<dbReference type="InterPro" id="IPR029060">
    <property type="entry name" value="PIN-like_dom_sf"/>
</dbReference>
<dbReference type="HAMAP" id="MF_00265">
    <property type="entry name" value="VapC_Nob1"/>
    <property type="match status" value="1"/>
</dbReference>
<evidence type="ECO:0000313" key="10">
    <source>
        <dbReference type="EMBL" id="TCU97476.1"/>
    </source>
</evidence>
<feature type="domain" description="PIN" evidence="9">
    <location>
        <begin position="2"/>
        <end position="128"/>
    </location>
</feature>
<dbReference type="InterPro" id="IPR022907">
    <property type="entry name" value="VapC_family"/>
</dbReference>
<proteinExistence type="inferred from homology"/>
<accession>A0A4R3UYN4</accession>
<keyword evidence="3 8" id="KW-0540">Nuclease</keyword>
<keyword evidence="6 8" id="KW-0460">Magnesium</keyword>
<evidence type="ECO:0000256" key="1">
    <source>
        <dbReference type="ARBA" id="ARBA00001946"/>
    </source>
</evidence>
<evidence type="ECO:0000259" key="9">
    <source>
        <dbReference type="Pfam" id="PF01850"/>
    </source>
</evidence>
<dbReference type="OrthoDB" id="9804823at2"/>
<dbReference type="Pfam" id="PF01850">
    <property type="entry name" value="PIN"/>
    <property type="match status" value="1"/>
</dbReference>
<dbReference type="GO" id="GO:0090729">
    <property type="term" value="F:toxin activity"/>
    <property type="evidence" value="ECO:0007669"/>
    <property type="project" value="UniProtKB-KW"/>
</dbReference>
<keyword evidence="11" id="KW-1185">Reference proteome</keyword>
<comment type="function">
    <text evidence="8">Toxic component of a toxin-antitoxin (TA) system. An RNase.</text>
</comment>
<dbReference type="GO" id="GO:0004540">
    <property type="term" value="F:RNA nuclease activity"/>
    <property type="evidence" value="ECO:0007669"/>
    <property type="project" value="InterPro"/>
</dbReference>
<dbReference type="CDD" id="cd18746">
    <property type="entry name" value="PIN_VapC4-5_FitB-like"/>
    <property type="match status" value="1"/>
</dbReference>
<dbReference type="EC" id="3.1.-.-" evidence="8"/>
<evidence type="ECO:0000256" key="6">
    <source>
        <dbReference type="ARBA" id="ARBA00022842"/>
    </source>
</evidence>
<name>A0A4R3UYN4_ROSSA</name>
<feature type="binding site" evidence="8">
    <location>
        <position position="104"/>
    </location>
    <ligand>
        <name>Mg(2+)</name>
        <dbReference type="ChEBI" id="CHEBI:18420"/>
    </ligand>
</feature>